<sequence length="130" mass="15049">MRMQSCWNIVSLFLVLIIFGDAIVHGEPEPMARPTRPEGFAIAMPDELIKYVDQFSNDLSLKAKQRYGKRGNALDISHAWNTIKAMYDNSRLAQTRFGKREQEESRFFFDPENYNGKQDASRLNDRPCIC</sequence>
<evidence type="ECO:0000313" key="4">
    <source>
        <dbReference type="RefSeq" id="XP_017884941.1"/>
    </source>
</evidence>
<organism evidence="2 4">
    <name type="scientific">Ceratina calcarata</name>
    <dbReference type="NCBI Taxonomy" id="156304"/>
    <lineage>
        <taxon>Eukaryota</taxon>
        <taxon>Metazoa</taxon>
        <taxon>Ecdysozoa</taxon>
        <taxon>Arthropoda</taxon>
        <taxon>Hexapoda</taxon>
        <taxon>Insecta</taxon>
        <taxon>Pterygota</taxon>
        <taxon>Neoptera</taxon>
        <taxon>Endopterygota</taxon>
        <taxon>Hymenoptera</taxon>
        <taxon>Apocrita</taxon>
        <taxon>Aculeata</taxon>
        <taxon>Apoidea</taxon>
        <taxon>Anthophila</taxon>
        <taxon>Apidae</taxon>
        <taxon>Ceratina</taxon>
        <taxon>Zadontomerus</taxon>
    </lineage>
</organism>
<accession>A0AAJ7J514</accession>
<dbReference type="AlphaFoldDB" id="A0AAJ7J514"/>
<keyword evidence="1" id="KW-0732">Signal</keyword>
<feature type="chain" id="PRO_5044708904" evidence="1">
    <location>
        <begin position="27"/>
        <end position="130"/>
    </location>
</feature>
<keyword evidence="2" id="KW-1185">Reference proteome</keyword>
<proteinExistence type="predicted"/>
<dbReference type="Proteomes" id="UP000694925">
    <property type="component" value="Unplaced"/>
</dbReference>
<feature type="signal peptide" evidence="1">
    <location>
        <begin position="1"/>
        <end position="26"/>
    </location>
</feature>
<reference evidence="3 4" key="1">
    <citation type="submission" date="2025-04" db="UniProtKB">
        <authorList>
            <consortium name="RefSeq"/>
        </authorList>
    </citation>
    <scope>IDENTIFICATION</scope>
    <source>
        <tissue evidence="3 4">Whole body</tissue>
    </source>
</reference>
<dbReference type="KEGG" id="ccal:108627876"/>
<gene>
    <name evidence="3 4" type="primary">LOC108627876</name>
</gene>
<evidence type="ECO:0000313" key="3">
    <source>
        <dbReference type="RefSeq" id="XP_017884931.1"/>
    </source>
</evidence>
<dbReference type="RefSeq" id="XP_017884931.1">
    <property type="nucleotide sequence ID" value="XM_018029442.2"/>
</dbReference>
<evidence type="ECO:0000313" key="2">
    <source>
        <dbReference type="Proteomes" id="UP000694925"/>
    </source>
</evidence>
<dbReference type="GeneID" id="108627876"/>
<evidence type="ECO:0000256" key="1">
    <source>
        <dbReference type="SAM" id="SignalP"/>
    </source>
</evidence>
<dbReference type="RefSeq" id="XP_017884941.1">
    <property type="nucleotide sequence ID" value="XM_018029452.2"/>
</dbReference>
<name>A0AAJ7J514_9HYME</name>
<protein>
    <submittedName>
        <fullName evidence="3 4">Uncharacterized protein LOC108627876</fullName>
    </submittedName>
</protein>